<proteinExistence type="predicted"/>
<feature type="transmembrane region" description="Helical" evidence="2">
    <location>
        <begin position="197"/>
        <end position="220"/>
    </location>
</feature>
<reference evidence="3 4" key="1">
    <citation type="submission" date="2019-12" db="EMBL/GenBank/DDBJ databases">
        <title>Corynebacterium sp. nov., isolated from feces of the Anser Albifrons in China.</title>
        <authorList>
            <person name="Liu Q."/>
        </authorList>
    </citation>
    <scope>NUCLEOTIDE SEQUENCE [LARGE SCALE GENOMIC DNA]</scope>
    <source>
        <strain evidence="3 4">23H37-10</strain>
    </source>
</reference>
<dbReference type="AlphaFoldDB" id="A0A7G7YPT2"/>
<keyword evidence="2" id="KW-1133">Transmembrane helix</keyword>
<accession>A0A7G7YPT2</accession>
<keyword evidence="2" id="KW-0472">Membrane</keyword>
<keyword evidence="4" id="KW-1185">Reference proteome</keyword>
<feature type="transmembrane region" description="Helical" evidence="2">
    <location>
        <begin position="232"/>
        <end position="252"/>
    </location>
</feature>
<dbReference type="Proteomes" id="UP000515275">
    <property type="component" value="Chromosome"/>
</dbReference>
<evidence type="ECO:0000256" key="2">
    <source>
        <dbReference type="SAM" id="Phobius"/>
    </source>
</evidence>
<feature type="region of interest" description="Disordered" evidence="1">
    <location>
        <begin position="1"/>
        <end position="44"/>
    </location>
</feature>
<keyword evidence="2" id="KW-0812">Transmembrane</keyword>
<name>A0A7G7YPT2_9CORY</name>
<dbReference type="KEGG" id="cans:GP473_07390"/>
<dbReference type="EMBL" id="CP046883">
    <property type="protein sequence ID" value="QNH96502.1"/>
    <property type="molecule type" value="Genomic_DNA"/>
</dbReference>
<evidence type="ECO:0000313" key="4">
    <source>
        <dbReference type="Proteomes" id="UP000515275"/>
    </source>
</evidence>
<protein>
    <submittedName>
        <fullName evidence="3">Uncharacterized protein</fullName>
    </submittedName>
</protein>
<sequence>MSFPQQPNSAQSNNGEPQHGEQQYGQGQYGDAQYGQQQYGQGQYGDAQYGQGQYGDAQYGQQQYGQGQYGGAQYGQQQYGQQQYGDAQYGQQQYGGAQYGQQATSLVSEGQNNTPRDQIADQLQTVRSRLSGMQNNQLFIGGIIAVAVVLWIFRTFNWVILKDKTAVGSPKAIGIDGAGNLTFFGAGSGSSDIELKVGIFGIYTGALLFLMLVAAVIAFFRVHYKSAQRFAVITVAAYAVISVIEFIAAAVIVSNDDEWKDAVAVRPGAGLILTWLFLALLIAATSYFISQAKKAAHNNQPGAPWAVQGSDQNAASFQQYPQGWSQSSEGTSDVHYASQAPTGEQTVKDAGVGVTGPDGHYSANDYSGDHSASTAHDTEASAHRADNSNGAHTETSGDDKKPEA</sequence>
<feature type="compositionally biased region" description="Basic and acidic residues" evidence="1">
    <location>
        <begin position="376"/>
        <end position="386"/>
    </location>
</feature>
<dbReference type="RefSeq" id="WP_186277323.1">
    <property type="nucleotide sequence ID" value="NZ_CP046883.1"/>
</dbReference>
<feature type="compositionally biased region" description="Basic and acidic residues" evidence="1">
    <location>
        <begin position="395"/>
        <end position="404"/>
    </location>
</feature>
<feature type="compositionally biased region" description="Polar residues" evidence="1">
    <location>
        <begin position="1"/>
        <end position="16"/>
    </location>
</feature>
<evidence type="ECO:0000256" key="1">
    <source>
        <dbReference type="SAM" id="MobiDB-lite"/>
    </source>
</evidence>
<feature type="region of interest" description="Disordered" evidence="1">
    <location>
        <begin position="341"/>
        <end position="404"/>
    </location>
</feature>
<feature type="compositionally biased region" description="Low complexity" evidence="1">
    <location>
        <begin position="22"/>
        <end position="44"/>
    </location>
</feature>
<evidence type="ECO:0000313" key="3">
    <source>
        <dbReference type="EMBL" id="QNH96502.1"/>
    </source>
</evidence>
<feature type="transmembrane region" description="Helical" evidence="2">
    <location>
        <begin position="138"/>
        <end position="161"/>
    </location>
</feature>
<organism evidence="3 4">
    <name type="scientific">Corynebacterium anserum</name>
    <dbReference type="NCBI Taxonomy" id="2684406"/>
    <lineage>
        <taxon>Bacteria</taxon>
        <taxon>Bacillati</taxon>
        <taxon>Actinomycetota</taxon>
        <taxon>Actinomycetes</taxon>
        <taxon>Mycobacteriales</taxon>
        <taxon>Corynebacteriaceae</taxon>
        <taxon>Corynebacterium</taxon>
    </lineage>
</organism>
<gene>
    <name evidence="3" type="ORF">GP473_07390</name>
</gene>
<feature type="transmembrane region" description="Helical" evidence="2">
    <location>
        <begin position="272"/>
        <end position="290"/>
    </location>
</feature>